<dbReference type="Proteomes" id="UP000886520">
    <property type="component" value="Chromosome 15"/>
</dbReference>
<proteinExistence type="predicted"/>
<gene>
    <name evidence="2" type="ORF">GOP47_0015976</name>
</gene>
<dbReference type="AlphaFoldDB" id="A0A9D4UKQ0"/>
<evidence type="ECO:0000313" key="3">
    <source>
        <dbReference type="Proteomes" id="UP000886520"/>
    </source>
</evidence>
<comment type="caution">
    <text evidence="2">The sequence shown here is derived from an EMBL/GenBank/DDBJ whole genome shotgun (WGS) entry which is preliminary data.</text>
</comment>
<dbReference type="OrthoDB" id="691424at2759"/>
<reference evidence="2" key="1">
    <citation type="submission" date="2021-01" db="EMBL/GenBank/DDBJ databases">
        <title>Adiantum capillus-veneris genome.</title>
        <authorList>
            <person name="Fang Y."/>
            <person name="Liao Q."/>
        </authorList>
    </citation>
    <scope>NUCLEOTIDE SEQUENCE</scope>
    <source>
        <strain evidence="2">H3</strain>
        <tissue evidence="2">Leaf</tissue>
    </source>
</reference>
<dbReference type="EMBL" id="JABFUD020000015">
    <property type="protein sequence ID" value="KAI5069675.1"/>
    <property type="molecule type" value="Genomic_DNA"/>
</dbReference>
<evidence type="ECO:0000313" key="2">
    <source>
        <dbReference type="EMBL" id="KAI5069675.1"/>
    </source>
</evidence>
<feature type="compositionally biased region" description="Polar residues" evidence="1">
    <location>
        <begin position="80"/>
        <end position="89"/>
    </location>
</feature>
<organism evidence="2 3">
    <name type="scientific">Adiantum capillus-veneris</name>
    <name type="common">Maidenhair fern</name>
    <dbReference type="NCBI Taxonomy" id="13818"/>
    <lineage>
        <taxon>Eukaryota</taxon>
        <taxon>Viridiplantae</taxon>
        <taxon>Streptophyta</taxon>
        <taxon>Embryophyta</taxon>
        <taxon>Tracheophyta</taxon>
        <taxon>Polypodiopsida</taxon>
        <taxon>Polypodiidae</taxon>
        <taxon>Polypodiales</taxon>
        <taxon>Pteridineae</taxon>
        <taxon>Pteridaceae</taxon>
        <taxon>Vittarioideae</taxon>
        <taxon>Adiantum</taxon>
    </lineage>
</organism>
<sequence>MPGLHALRSVSSTSSSSSASSTHARAAASQRPATVPSAPTPVPVTARALPAFHSALANRAAPSLTAQPICFKHITDPLTNAAQNPRLQPTSTTTNYSSSGSPHDDPSTVCLAAMVHEFLEEEMSAASCGRIRCNCVDAVCSGDDEETFPMHDELKHAQLPDDHLCEILEGVTSCSSNPELLLLVDVARAVEAESEELTSVAMAMDGDGGGLDDDDDDDDGALTHRLRRSVMKRLRQEGYNAAICKSRWKHADGLPAGDYEYIDIVTDGKGALKKQERVIVDIDFRAQFEIARASKQYVQLLGVLPRLFVGRPERLKQILKIMSNAAKCSLKQQGLLLPPWRKHKYMQAKWFSPYRRTTNIDSFSSFLQSPHHVLGLGLKAPKILSLDFTKEMDLLYYKVQVKALNNYSQHHAQKRGLSNTAAGNMDNINVRTGFASNPQSLEACTHARCTDWQLPSLDEKCKAGTNSRERVSGISTALKQATASLSKQLTSPQLAMVS</sequence>
<dbReference type="NCBIfam" id="TIGR01615">
    <property type="entry name" value="A_thal_3542"/>
    <property type="match status" value="1"/>
</dbReference>
<dbReference type="InterPro" id="IPR006502">
    <property type="entry name" value="PDDEXK-like"/>
</dbReference>
<feature type="compositionally biased region" description="Low complexity" evidence="1">
    <location>
        <begin position="90"/>
        <end position="101"/>
    </location>
</feature>
<evidence type="ECO:0000256" key="1">
    <source>
        <dbReference type="SAM" id="MobiDB-lite"/>
    </source>
</evidence>
<accession>A0A9D4UKQ0</accession>
<feature type="region of interest" description="Disordered" evidence="1">
    <location>
        <begin position="80"/>
        <end position="103"/>
    </location>
</feature>
<dbReference type="PANTHER" id="PTHR31579:SF1">
    <property type="entry name" value="OS03G0796600 PROTEIN"/>
    <property type="match status" value="1"/>
</dbReference>
<name>A0A9D4UKQ0_ADICA</name>
<protein>
    <submittedName>
        <fullName evidence="2">Uncharacterized protein</fullName>
    </submittedName>
</protein>
<feature type="region of interest" description="Disordered" evidence="1">
    <location>
        <begin position="1"/>
        <end position="41"/>
    </location>
</feature>
<dbReference type="Pfam" id="PF04720">
    <property type="entry name" value="PDDEXK_6"/>
    <property type="match status" value="1"/>
</dbReference>
<keyword evidence="3" id="KW-1185">Reference proteome</keyword>
<dbReference type="PANTHER" id="PTHR31579">
    <property type="entry name" value="OS03G0796600 PROTEIN"/>
    <property type="match status" value="1"/>
</dbReference>